<evidence type="ECO:0000313" key="1">
    <source>
        <dbReference type="EMBL" id="ACL56977.1"/>
    </source>
</evidence>
<dbReference type="eggNOG" id="ENOG502ZKIT">
    <property type="taxonomic scope" value="Bacteria"/>
</dbReference>
<proteinExistence type="predicted"/>
<organism evidence="1 2">
    <name type="scientific">Methylobacterium nodulans (strain LMG 21967 / CNCM I-2342 / ORS 2060)</name>
    <dbReference type="NCBI Taxonomy" id="460265"/>
    <lineage>
        <taxon>Bacteria</taxon>
        <taxon>Pseudomonadati</taxon>
        <taxon>Pseudomonadota</taxon>
        <taxon>Alphaproteobacteria</taxon>
        <taxon>Hyphomicrobiales</taxon>
        <taxon>Methylobacteriaceae</taxon>
        <taxon>Methylobacterium</taxon>
    </lineage>
</organism>
<dbReference type="EMBL" id="CP001349">
    <property type="protein sequence ID" value="ACL56977.1"/>
    <property type="molecule type" value="Genomic_DNA"/>
</dbReference>
<dbReference type="RefSeq" id="WP_015928666.1">
    <property type="nucleotide sequence ID" value="NC_011894.1"/>
</dbReference>
<gene>
    <name evidence="1" type="ordered locus">Mnod_1990</name>
</gene>
<protein>
    <submittedName>
        <fullName evidence="1">Uncharacterized protein</fullName>
    </submittedName>
</protein>
<sequence>MGTEAYLQSVTVNTGTGGEHGTLVFIGGQLVAVLTQINEARDTEQELQGKWFLEAGFGPCKDWNNGSIFASKDKAVEWVREQVLMDGPVAN</sequence>
<evidence type="ECO:0000313" key="2">
    <source>
        <dbReference type="Proteomes" id="UP000008207"/>
    </source>
</evidence>
<dbReference type="OrthoDB" id="8001674at2"/>
<keyword evidence="2" id="KW-1185">Reference proteome</keyword>
<dbReference type="HOGENOM" id="CLU_178572_0_0_5"/>
<dbReference type="Proteomes" id="UP000008207">
    <property type="component" value="Chromosome"/>
</dbReference>
<name>B8IT91_METNO</name>
<dbReference type="AlphaFoldDB" id="B8IT91"/>
<reference evidence="1 2" key="1">
    <citation type="submission" date="2009-01" db="EMBL/GenBank/DDBJ databases">
        <title>Complete sequence of chromosome of Methylobacterium nodulans ORS 2060.</title>
        <authorList>
            <consortium name="US DOE Joint Genome Institute"/>
            <person name="Lucas S."/>
            <person name="Copeland A."/>
            <person name="Lapidus A."/>
            <person name="Glavina del Rio T."/>
            <person name="Dalin E."/>
            <person name="Tice H."/>
            <person name="Bruce D."/>
            <person name="Goodwin L."/>
            <person name="Pitluck S."/>
            <person name="Sims D."/>
            <person name="Brettin T."/>
            <person name="Detter J.C."/>
            <person name="Han C."/>
            <person name="Larimer F."/>
            <person name="Land M."/>
            <person name="Hauser L."/>
            <person name="Kyrpides N."/>
            <person name="Ivanova N."/>
            <person name="Marx C.J."/>
            <person name="Richardson P."/>
        </authorList>
    </citation>
    <scope>NUCLEOTIDE SEQUENCE [LARGE SCALE GENOMIC DNA]</scope>
    <source>
        <strain evidence="2">LMG 21967 / CNCM I-2342 / ORS 2060</strain>
    </source>
</reference>
<accession>B8IT91</accession>
<dbReference type="KEGG" id="mno:Mnod_1990"/>